<name>A0A2S7IJX7_9BACT</name>
<evidence type="ECO:0000313" key="2">
    <source>
        <dbReference type="EMBL" id="PQA56999.1"/>
    </source>
</evidence>
<organism evidence="2 3">
    <name type="scientific">Siphonobacter curvatus</name>
    <dbReference type="NCBI Taxonomy" id="2094562"/>
    <lineage>
        <taxon>Bacteria</taxon>
        <taxon>Pseudomonadati</taxon>
        <taxon>Bacteroidota</taxon>
        <taxon>Cytophagia</taxon>
        <taxon>Cytophagales</taxon>
        <taxon>Cytophagaceae</taxon>
        <taxon>Siphonobacter</taxon>
    </lineage>
</organism>
<accession>A0A2S7IJX7</accession>
<dbReference type="CDD" id="cd12124">
    <property type="entry name" value="Pgbs"/>
    <property type="match status" value="1"/>
</dbReference>
<dbReference type="RefSeq" id="WP_104714571.1">
    <property type="nucleotide sequence ID" value="NZ_PTRA01000002.1"/>
</dbReference>
<evidence type="ECO:0000259" key="1">
    <source>
        <dbReference type="Pfam" id="PF11563"/>
    </source>
</evidence>
<dbReference type="InterPro" id="IPR012292">
    <property type="entry name" value="Globin/Proto"/>
</dbReference>
<proteinExistence type="predicted"/>
<dbReference type="Proteomes" id="UP000239590">
    <property type="component" value="Unassembled WGS sequence"/>
</dbReference>
<reference evidence="3" key="1">
    <citation type="submission" date="2018-02" db="EMBL/GenBank/DDBJ databases">
        <title>Genome sequencing of Solimonas sp. HR-BB.</title>
        <authorList>
            <person name="Lee Y."/>
            <person name="Jeon C.O."/>
        </authorList>
    </citation>
    <scope>NUCLEOTIDE SEQUENCE [LARGE SCALE GENOMIC DNA]</scope>
    <source>
        <strain evidence="3">HR-U</strain>
    </source>
</reference>
<dbReference type="GO" id="GO:0019825">
    <property type="term" value="F:oxygen binding"/>
    <property type="evidence" value="ECO:0007669"/>
    <property type="project" value="InterPro"/>
</dbReference>
<protein>
    <submittedName>
        <fullName evidence="2">Protogloblin ApPgb</fullName>
    </submittedName>
</protein>
<dbReference type="EMBL" id="PTRA01000002">
    <property type="protein sequence ID" value="PQA56999.1"/>
    <property type="molecule type" value="Genomic_DNA"/>
</dbReference>
<dbReference type="AlphaFoldDB" id="A0A2S7IJX7"/>
<dbReference type="Gene3D" id="1.10.490.10">
    <property type="entry name" value="Globins"/>
    <property type="match status" value="1"/>
</dbReference>
<dbReference type="InterPro" id="IPR012102">
    <property type="entry name" value="Protoglobin"/>
</dbReference>
<gene>
    <name evidence="2" type="ORF">C5O19_16860</name>
</gene>
<dbReference type="OrthoDB" id="9780134at2"/>
<evidence type="ECO:0000313" key="3">
    <source>
        <dbReference type="Proteomes" id="UP000239590"/>
    </source>
</evidence>
<dbReference type="GO" id="GO:0020037">
    <property type="term" value="F:heme binding"/>
    <property type="evidence" value="ECO:0007669"/>
    <property type="project" value="InterPro"/>
</dbReference>
<dbReference type="InterPro" id="IPR044398">
    <property type="entry name" value="Globin-sensor_dom"/>
</dbReference>
<dbReference type="Pfam" id="PF11563">
    <property type="entry name" value="Protoglobin"/>
    <property type="match status" value="1"/>
</dbReference>
<feature type="domain" description="Globin-sensor" evidence="1">
    <location>
        <begin position="24"/>
        <end position="194"/>
    </location>
</feature>
<sequence>MSESHAIPGYAYGNVSQTTPLSLEELDLLKQTVLFSPEDERFLHLAGEVLGDQTEAILDVWYGYVGSHPHLLHYFSLQGQPDGHYLSAVRKRFGQWIIDTCTRPYDTAWLAYQQEIALRHHTTKKNLTDDARAEPIIHLRYILAFIVPLTLTIKDFLAAKGHNAETVAGMHAAWFKAVTLTAVLWSYPYVHTNEF</sequence>
<keyword evidence="3" id="KW-1185">Reference proteome</keyword>
<dbReference type="InterPro" id="IPR009050">
    <property type="entry name" value="Globin-like_sf"/>
</dbReference>
<dbReference type="SUPFAM" id="SSF46458">
    <property type="entry name" value="Globin-like"/>
    <property type="match status" value="1"/>
</dbReference>
<comment type="caution">
    <text evidence="2">The sequence shown here is derived from an EMBL/GenBank/DDBJ whole genome shotgun (WGS) entry which is preliminary data.</text>
</comment>